<dbReference type="AlphaFoldDB" id="A0A1F8AGV6"/>
<keyword evidence="1" id="KW-0472">Membrane</keyword>
<keyword evidence="1" id="KW-0812">Transmembrane</keyword>
<dbReference type="InterPro" id="IPR052030">
    <property type="entry name" value="Peptidase_M20/M20A_hydrolases"/>
</dbReference>
<evidence type="ECO:0000313" key="2">
    <source>
        <dbReference type="EMBL" id="OGM50927.1"/>
    </source>
</evidence>
<dbReference type="EMBL" id="LYCR01000002">
    <property type="protein sequence ID" value="OGM50927.1"/>
    <property type="molecule type" value="Genomic_DNA"/>
</dbReference>
<dbReference type="GO" id="GO:0016805">
    <property type="term" value="F:dipeptidase activity"/>
    <property type="evidence" value="ECO:0007669"/>
    <property type="project" value="TreeGrafter"/>
</dbReference>
<dbReference type="InterPro" id="IPR036264">
    <property type="entry name" value="Bact_exopeptidase_dim_dom"/>
</dbReference>
<sequence>MRIRVKFNAEYDAVPDIGQAYGHNLIAAGSVAAFMALTFAIQQQGINALNAAVTARNKISMLRQQVFPDERVHWAILSASSITNAIPEFTIRSRKKGRPWLLATRVKQRLEAGALATGCNIELQEDPIYGDLVVNPPLCRALTQPALHAAIGISVSNGAKNHTRQFAAAVLFL</sequence>
<dbReference type="Proteomes" id="UP000179179">
    <property type="component" value="Unassembled WGS sequence"/>
</dbReference>
<proteinExistence type="predicted"/>
<gene>
    <name evidence="2" type="ORF">ABOM_000719</name>
</gene>
<dbReference type="PANTHER" id="PTHR30575">
    <property type="entry name" value="PEPTIDASE M20"/>
    <property type="match status" value="1"/>
</dbReference>
<name>A0A1F8AGV6_9EURO</name>
<dbReference type="Gene3D" id="3.30.70.360">
    <property type="match status" value="1"/>
</dbReference>
<comment type="caution">
    <text evidence="2">The sequence shown here is derived from an EMBL/GenBank/DDBJ whole genome shotgun (WGS) entry which is preliminary data.</text>
</comment>
<evidence type="ECO:0000256" key="1">
    <source>
        <dbReference type="SAM" id="Phobius"/>
    </source>
</evidence>
<feature type="transmembrane region" description="Helical" evidence="1">
    <location>
        <begin position="20"/>
        <end position="41"/>
    </location>
</feature>
<dbReference type="SUPFAM" id="SSF55031">
    <property type="entry name" value="Bacterial exopeptidase dimerisation domain"/>
    <property type="match status" value="1"/>
</dbReference>
<evidence type="ECO:0000313" key="3">
    <source>
        <dbReference type="Proteomes" id="UP000179179"/>
    </source>
</evidence>
<protein>
    <submittedName>
        <fullName evidence="2">Uncharacterized protein</fullName>
    </submittedName>
</protein>
<dbReference type="OrthoDB" id="6119954at2759"/>
<accession>A0A1F8AGV6</accession>
<organism evidence="2 3">
    <name type="scientific">Aspergillus bombycis</name>
    <dbReference type="NCBI Taxonomy" id="109264"/>
    <lineage>
        <taxon>Eukaryota</taxon>
        <taxon>Fungi</taxon>
        <taxon>Dikarya</taxon>
        <taxon>Ascomycota</taxon>
        <taxon>Pezizomycotina</taxon>
        <taxon>Eurotiomycetes</taxon>
        <taxon>Eurotiomycetidae</taxon>
        <taxon>Eurotiales</taxon>
        <taxon>Aspergillaceae</taxon>
        <taxon>Aspergillus</taxon>
    </lineage>
</organism>
<keyword evidence="1" id="KW-1133">Transmembrane helix</keyword>
<keyword evidence="3" id="KW-1185">Reference proteome</keyword>
<dbReference type="PANTHER" id="PTHR30575:SF0">
    <property type="entry name" value="XAA-ARG DIPEPTIDASE"/>
    <property type="match status" value="1"/>
</dbReference>
<dbReference type="RefSeq" id="XP_022394644.1">
    <property type="nucleotide sequence ID" value="XM_022527849.1"/>
</dbReference>
<reference evidence="2 3" key="1">
    <citation type="journal article" date="2016" name="Genome Biol. Evol.">
        <title>Draft genome sequence of an aflatoxigenic Aspergillus species, A. bombycis.</title>
        <authorList>
            <person name="Moore G.G."/>
            <person name="Mack B.M."/>
            <person name="Beltz S.B."/>
            <person name="Gilbert M.K."/>
        </authorList>
    </citation>
    <scope>NUCLEOTIDE SEQUENCE [LARGE SCALE GENOMIC DNA]</scope>
    <source>
        <strain evidence="3">NRRL 26010</strain>
    </source>
</reference>
<dbReference type="GeneID" id="34444109"/>